<comment type="catalytic activity">
    <reaction evidence="1">
        <text>S-ubiquitinyl-[E2 ubiquitin-conjugating enzyme]-L-cysteine + [acceptor protein]-L-lysine = [E2 ubiquitin-conjugating enzyme]-L-cysteine + N(6)-ubiquitinyl-[acceptor protein]-L-lysine.</text>
        <dbReference type="EC" id="2.3.2.27"/>
    </reaction>
</comment>
<keyword evidence="7" id="KW-0862">Zinc</keyword>
<evidence type="ECO:0000256" key="1">
    <source>
        <dbReference type="ARBA" id="ARBA00000900"/>
    </source>
</evidence>
<feature type="region of interest" description="Disordered" evidence="9">
    <location>
        <begin position="47"/>
        <end position="182"/>
    </location>
</feature>
<dbReference type="OrthoDB" id="8062037at2759"/>
<feature type="compositionally biased region" description="Low complexity" evidence="9">
    <location>
        <begin position="103"/>
        <end position="119"/>
    </location>
</feature>
<dbReference type="Pfam" id="PF13639">
    <property type="entry name" value="zf-RING_2"/>
    <property type="match status" value="1"/>
</dbReference>
<evidence type="ECO:0000256" key="7">
    <source>
        <dbReference type="ARBA" id="ARBA00022833"/>
    </source>
</evidence>
<dbReference type="PANTHER" id="PTHR22937">
    <property type="entry name" value="E3 UBIQUITIN-PROTEIN LIGASE RNF165"/>
    <property type="match status" value="1"/>
</dbReference>
<dbReference type="EMBL" id="NKXS01004929">
    <property type="protein sequence ID" value="PIN05030.1"/>
    <property type="molecule type" value="Genomic_DNA"/>
</dbReference>
<comment type="caution">
    <text evidence="11">The sequence shown here is derived from an EMBL/GenBank/DDBJ whole genome shotgun (WGS) entry which is preliminary data.</text>
</comment>
<keyword evidence="4" id="KW-0479">Metal-binding</keyword>
<feature type="region of interest" description="Disordered" evidence="9">
    <location>
        <begin position="287"/>
        <end position="349"/>
    </location>
</feature>
<feature type="domain" description="RING-type" evidence="10">
    <location>
        <begin position="484"/>
        <end position="526"/>
    </location>
</feature>
<dbReference type="GO" id="GO:0061630">
    <property type="term" value="F:ubiquitin protein ligase activity"/>
    <property type="evidence" value="ECO:0007669"/>
    <property type="project" value="UniProtKB-EC"/>
</dbReference>
<evidence type="ECO:0000256" key="6">
    <source>
        <dbReference type="ARBA" id="ARBA00022786"/>
    </source>
</evidence>
<organism evidence="11 12">
    <name type="scientific">Handroanthus impetiginosus</name>
    <dbReference type="NCBI Taxonomy" id="429701"/>
    <lineage>
        <taxon>Eukaryota</taxon>
        <taxon>Viridiplantae</taxon>
        <taxon>Streptophyta</taxon>
        <taxon>Embryophyta</taxon>
        <taxon>Tracheophyta</taxon>
        <taxon>Spermatophyta</taxon>
        <taxon>Magnoliopsida</taxon>
        <taxon>eudicotyledons</taxon>
        <taxon>Gunneridae</taxon>
        <taxon>Pentapetalae</taxon>
        <taxon>asterids</taxon>
        <taxon>lamiids</taxon>
        <taxon>Lamiales</taxon>
        <taxon>Bignoniaceae</taxon>
        <taxon>Crescentiina</taxon>
        <taxon>Tabebuia alliance</taxon>
        <taxon>Handroanthus</taxon>
    </lineage>
</organism>
<dbReference type="PROSITE" id="PS50089">
    <property type="entry name" value="ZF_RING_2"/>
    <property type="match status" value="1"/>
</dbReference>
<keyword evidence="5 8" id="KW-0863">Zinc-finger</keyword>
<dbReference type="InterPro" id="IPR045191">
    <property type="entry name" value="MBR1/2-like"/>
</dbReference>
<feature type="compositionally biased region" description="Polar residues" evidence="9">
    <location>
        <begin position="292"/>
        <end position="302"/>
    </location>
</feature>
<evidence type="ECO:0000256" key="8">
    <source>
        <dbReference type="PROSITE-ProRule" id="PRU00175"/>
    </source>
</evidence>
<dbReference type="InterPro" id="IPR013083">
    <property type="entry name" value="Znf_RING/FYVE/PHD"/>
</dbReference>
<keyword evidence="3" id="KW-0808">Transferase</keyword>
<name>A0A2G9GJ28_9LAMI</name>
<dbReference type="STRING" id="429701.A0A2G9GJ28"/>
<evidence type="ECO:0000256" key="5">
    <source>
        <dbReference type="ARBA" id="ARBA00022771"/>
    </source>
</evidence>
<evidence type="ECO:0000313" key="12">
    <source>
        <dbReference type="Proteomes" id="UP000231279"/>
    </source>
</evidence>
<accession>A0A2G9GJ28</accession>
<feature type="compositionally biased region" description="Low complexity" evidence="9">
    <location>
        <begin position="328"/>
        <end position="347"/>
    </location>
</feature>
<evidence type="ECO:0000313" key="11">
    <source>
        <dbReference type="EMBL" id="PIN05030.1"/>
    </source>
</evidence>
<feature type="region of interest" description="Disordered" evidence="9">
    <location>
        <begin position="214"/>
        <end position="247"/>
    </location>
</feature>
<sequence>MDGYSSKKSGAGIMAPRKGCNVTFKDATMGRDQNAQFCNRIGCSGRLKYSGQNTRIGSSDRAKFSKPSFCSSNGNEMVGTSSRSSSAMTRVKSSYLDSKRKSPSISEFDSSESSQSGDSEVPELISSPSRSPRPHLRSTNKSVQVTAVETRSSSVPSNVRSQKMFRPKNKGTLPASSVSSVSKSYGLGTLNNSSNRGRYGLKNLKCNSISDVIRPSCSSSDPKSAGKNVMKTRSSEAESSLTRRGRQTAAAVASVNGHVVASSASGEDSSSAASDWRGRSLNVNNGRMRFSYRQNGRNSSSLREPPLRISSPDSERHLGGPSSLQQFSANGSSGSSSSSSYSLSSSNDDNHSSMMPFTSADLGFTHFRNRDSLQHYNLDGIAEILLALERIEQDAELTHEQLLALETGLFLSGLNLYDQHRDMRLDIDNMSYEELLALEERMGTVSTAVSEEALLKCVRRSIYQSTPSEESVSGSGKDGDDSKCSICQEEYVVGNEIGKLIECHHDYHIACINEWLRLKNWCPICKAAAAPTQSSSS</sequence>
<evidence type="ECO:0000256" key="2">
    <source>
        <dbReference type="ARBA" id="ARBA00012483"/>
    </source>
</evidence>
<evidence type="ECO:0000256" key="4">
    <source>
        <dbReference type="ARBA" id="ARBA00022723"/>
    </source>
</evidence>
<protein>
    <recommendedName>
        <fullName evidence="2">RING-type E3 ubiquitin transferase</fullName>
        <ecNumber evidence="2">2.3.2.27</ecNumber>
    </recommendedName>
</protein>
<dbReference type="AlphaFoldDB" id="A0A2G9GJ28"/>
<dbReference type="InterPro" id="IPR001841">
    <property type="entry name" value="Znf_RING"/>
</dbReference>
<proteinExistence type="predicted"/>
<evidence type="ECO:0000256" key="9">
    <source>
        <dbReference type="SAM" id="MobiDB-lite"/>
    </source>
</evidence>
<dbReference type="SUPFAM" id="SSF57850">
    <property type="entry name" value="RING/U-box"/>
    <property type="match status" value="1"/>
</dbReference>
<reference evidence="12" key="1">
    <citation type="journal article" date="2018" name="Gigascience">
        <title>Genome assembly of the Pink Ipe (Handroanthus impetiginosus, Bignoniaceae), a highly valued, ecologically keystone Neotropical timber forest tree.</title>
        <authorList>
            <person name="Silva-Junior O.B."/>
            <person name="Grattapaglia D."/>
            <person name="Novaes E."/>
            <person name="Collevatti R.G."/>
        </authorList>
    </citation>
    <scope>NUCLEOTIDE SEQUENCE [LARGE SCALE GENOMIC DNA]</scope>
    <source>
        <strain evidence="12">cv. UFG-1</strain>
    </source>
</reference>
<dbReference type="PANTHER" id="PTHR22937:SF136">
    <property type="entry name" value="RING-TYPE E3 UBIQUITIN TRANSFERASE"/>
    <property type="match status" value="1"/>
</dbReference>
<feature type="compositionally biased region" description="Polar residues" evidence="9">
    <location>
        <begin position="68"/>
        <end position="96"/>
    </location>
</feature>
<dbReference type="Proteomes" id="UP000231279">
    <property type="component" value="Unassembled WGS sequence"/>
</dbReference>
<keyword evidence="6" id="KW-0833">Ubl conjugation pathway</keyword>
<dbReference type="SMART" id="SM00184">
    <property type="entry name" value="RING"/>
    <property type="match status" value="1"/>
</dbReference>
<dbReference type="FunFam" id="3.30.40.10:FF:000504">
    <property type="entry name" value="E3 ubiquitin-protein ligase arkadia"/>
    <property type="match status" value="1"/>
</dbReference>
<keyword evidence="12" id="KW-1185">Reference proteome</keyword>
<dbReference type="Gene3D" id="3.30.40.10">
    <property type="entry name" value="Zinc/RING finger domain, C3HC4 (zinc finger)"/>
    <property type="match status" value="1"/>
</dbReference>
<dbReference type="EC" id="2.3.2.27" evidence="2"/>
<dbReference type="GO" id="GO:0008270">
    <property type="term" value="F:zinc ion binding"/>
    <property type="evidence" value="ECO:0007669"/>
    <property type="project" value="UniProtKB-KW"/>
</dbReference>
<evidence type="ECO:0000259" key="10">
    <source>
        <dbReference type="PROSITE" id="PS50089"/>
    </source>
</evidence>
<feature type="compositionally biased region" description="Polar residues" evidence="9">
    <location>
        <begin position="139"/>
        <end position="161"/>
    </location>
</feature>
<gene>
    <name evidence="11" type="ORF">CDL12_22432</name>
</gene>
<evidence type="ECO:0000256" key="3">
    <source>
        <dbReference type="ARBA" id="ARBA00022679"/>
    </source>
</evidence>